<dbReference type="Pfam" id="PF05137">
    <property type="entry name" value="PilN"/>
    <property type="match status" value="1"/>
</dbReference>
<gene>
    <name evidence="3" type="primary">pilN</name>
    <name evidence="3" type="ORF">DPPLL_29370</name>
</gene>
<dbReference type="InterPro" id="IPR052534">
    <property type="entry name" value="Extracell_DNA_Util/SecSys_Comp"/>
</dbReference>
<keyword evidence="2" id="KW-1133">Transmembrane helix</keyword>
<dbReference type="InterPro" id="IPR007813">
    <property type="entry name" value="PilN"/>
</dbReference>
<evidence type="ECO:0000313" key="4">
    <source>
        <dbReference type="Proteomes" id="UP000830055"/>
    </source>
</evidence>
<evidence type="ECO:0000313" key="3">
    <source>
        <dbReference type="EMBL" id="BDD88572.1"/>
    </source>
</evidence>
<accession>A0ABM7WCA7</accession>
<evidence type="ECO:0000256" key="1">
    <source>
        <dbReference type="SAM" id="Coils"/>
    </source>
</evidence>
<feature type="coiled-coil region" evidence="1">
    <location>
        <begin position="57"/>
        <end position="94"/>
    </location>
</feature>
<keyword evidence="2" id="KW-0812">Transmembrane</keyword>
<reference evidence="3 4" key="1">
    <citation type="submission" date="2022-01" db="EMBL/GenBank/DDBJ databases">
        <title>Desulfofustis limnae sp. nov., a novel mesophilic sulfate-reducing bacterium isolated from marsh soil.</title>
        <authorList>
            <person name="Watanabe M."/>
            <person name="Takahashi A."/>
            <person name="Kojima H."/>
            <person name="Fukui M."/>
        </authorList>
    </citation>
    <scope>NUCLEOTIDE SEQUENCE [LARGE SCALE GENOMIC DNA]</scope>
    <source>
        <strain evidence="3 4">PPLL</strain>
    </source>
</reference>
<dbReference type="PANTHER" id="PTHR40278:SF1">
    <property type="entry name" value="DNA UTILIZATION PROTEIN HOFN"/>
    <property type="match status" value="1"/>
</dbReference>
<feature type="transmembrane region" description="Helical" evidence="2">
    <location>
        <begin position="21"/>
        <end position="42"/>
    </location>
</feature>
<dbReference type="Proteomes" id="UP000830055">
    <property type="component" value="Chromosome"/>
</dbReference>
<sequence>MLKINLLPIRQLKKRAKARNQIVAALIAFCGIIVLLAFVGMLQAARISNLNDEIQAREKEKKSFDKVVQELADLEKKRLELNEKIRIINQLKTDSYLTVRILDEVANLIDNNRMWLTSLSQSGSNLTLSGYAMDNETIAQFMDELKFNSPFVNSVSLSNSSQASVSGKDLKSFSLVCSVSFPQPTKEVASEMSK</sequence>
<name>A0ABM7WCA7_9BACT</name>
<keyword evidence="2" id="KW-0472">Membrane</keyword>
<keyword evidence="1" id="KW-0175">Coiled coil</keyword>
<dbReference type="EMBL" id="AP025516">
    <property type="protein sequence ID" value="BDD88572.1"/>
    <property type="molecule type" value="Genomic_DNA"/>
</dbReference>
<dbReference type="PANTHER" id="PTHR40278">
    <property type="entry name" value="DNA UTILIZATION PROTEIN HOFN"/>
    <property type="match status" value="1"/>
</dbReference>
<keyword evidence="4" id="KW-1185">Reference proteome</keyword>
<organism evidence="3 4">
    <name type="scientific">Desulfofustis limnaeus</name>
    <dbReference type="NCBI Taxonomy" id="2740163"/>
    <lineage>
        <taxon>Bacteria</taxon>
        <taxon>Pseudomonadati</taxon>
        <taxon>Thermodesulfobacteriota</taxon>
        <taxon>Desulfobulbia</taxon>
        <taxon>Desulfobulbales</taxon>
        <taxon>Desulfocapsaceae</taxon>
        <taxon>Desulfofustis</taxon>
    </lineage>
</organism>
<protein>
    <submittedName>
        <fullName evidence="3">Fimbrial protein</fullName>
    </submittedName>
</protein>
<dbReference type="RefSeq" id="WP_284151921.1">
    <property type="nucleotide sequence ID" value="NZ_AP025516.1"/>
</dbReference>
<proteinExistence type="predicted"/>
<evidence type="ECO:0000256" key="2">
    <source>
        <dbReference type="SAM" id="Phobius"/>
    </source>
</evidence>